<protein>
    <recommendedName>
        <fullName evidence="5">Pentatricopeptide repeat-containing protein</fullName>
    </recommendedName>
</protein>
<dbReference type="InterPro" id="IPR002885">
    <property type="entry name" value="PPR_rpt"/>
</dbReference>
<accession>A0A835IS82</accession>
<evidence type="ECO:0000256" key="2">
    <source>
        <dbReference type="PROSITE-ProRule" id="PRU00708"/>
    </source>
</evidence>
<reference evidence="3 4" key="1">
    <citation type="submission" date="2020-10" db="EMBL/GenBank/DDBJ databases">
        <title>The Coptis chinensis genome and diversification of protoberbering-type alkaloids.</title>
        <authorList>
            <person name="Wang B."/>
            <person name="Shu S."/>
            <person name="Song C."/>
            <person name="Liu Y."/>
        </authorList>
    </citation>
    <scope>NUCLEOTIDE SEQUENCE [LARGE SCALE GENOMIC DNA]</scope>
    <source>
        <strain evidence="3">HL-2020</strain>
        <tissue evidence="3">Leaf</tissue>
    </source>
</reference>
<dbReference type="AlphaFoldDB" id="A0A835IS82"/>
<evidence type="ECO:0000313" key="4">
    <source>
        <dbReference type="Proteomes" id="UP000631114"/>
    </source>
</evidence>
<dbReference type="NCBIfam" id="TIGR00756">
    <property type="entry name" value="PPR"/>
    <property type="match status" value="4"/>
</dbReference>
<feature type="non-terminal residue" evidence="3">
    <location>
        <position position="1"/>
    </location>
</feature>
<keyword evidence="4" id="KW-1185">Reference proteome</keyword>
<dbReference type="InterPro" id="IPR011990">
    <property type="entry name" value="TPR-like_helical_dom_sf"/>
</dbReference>
<dbReference type="Pfam" id="PF01535">
    <property type="entry name" value="PPR"/>
    <property type="match status" value="3"/>
</dbReference>
<sequence length="446" mass="49860">MEQRNEVSWCALLFAYVKFGDFESGCRVFDDMPNQIEVAWNILMAGFSRCGQTEMCMNLFKKMKASTCSPDVWTYTALMSACSELAEPFHGRAVHACIVRSGWSSAVAVKNSVLSYYAKLSCHEDAIKIFESISSPTQVSWNTMIDAHMKMGLVHEALVVFQLAPEKNMVSWTAMITGMAHCCVVRLGFHSYAYVGNGLLNMYAKCGNLEESFRAFTDISDKDLVSWNAMLFGFGLHGCAVKALKIYDDMVTSGLKPDRVTFIGLLMACSHSGQIERGQELFKSMVLVHELTPEADHVACMVDLLGRGGHLRQASELIEEYSKTITITSLEALLGACAAHGDVRLGAKVGENLILMQPEKEVGYMMLSNMYCESGKWKEAEKIRKAMREQGVKKKPGCSWVEVGNRVMMFVAGCRHLQMKALSQLYEEWKVATLKRSQAWERRAPK</sequence>
<dbReference type="FunFam" id="1.25.40.10:FF:000090">
    <property type="entry name" value="Pentatricopeptide repeat-containing protein, chloroplastic"/>
    <property type="match status" value="1"/>
</dbReference>
<dbReference type="PANTHER" id="PTHR47926:SF465">
    <property type="entry name" value="PENTATRICOPEPTIDE REPEAT (PPR-LIKE) SUPERFAMILY PROTEIN"/>
    <property type="match status" value="1"/>
</dbReference>
<keyword evidence="1" id="KW-0677">Repeat</keyword>
<feature type="repeat" description="PPR" evidence="2">
    <location>
        <begin position="223"/>
        <end position="257"/>
    </location>
</feature>
<dbReference type="OrthoDB" id="7457040at2759"/>
<organism evidence="3 4">
    <name type="scientific">Coptis chinensis</name>
    <dbReference type="NCBI Taxonomy" id="261450"/>
    <lineage>
        <taxon>Eukaryota</taxon>
        <taxon>Viridiplantae</taxon>
        <taxon>Streptophyta</taxon>
        <taxon>Embryophyta</taxon>
        <taxon>Tracheophyta</taxon>
        <taxon>Spermatophyta</taxon>
        <taxon>Magnoliopsida</taxon>
        <taxon>Ranunculales</taxon>
        <taxon>Ranunculaceae</taxon>
        <taxon>Coptidoideae</taxon>
        <taxon>Coptis</taxon>
    </lineage>
</organism>
<dbReference type="PROSITE" id="PS51375">
    <property type="entry name" value="PPR"/>
    <property type="match status" value="5"/>
</dbReference>
<feature type="repeat" description="PPR" evidence="2">
    <location>
        <begin position="360"/>
        <end position="394"/>
    </location>
</feature>
<evidence type="ECO:0000313" key="3">
    <source>
        <dbReference type="EMBL" id="KAF9623176.1"/>
    </source>
</evidence>
<comment type="caution">
    <text evidence="3">The sequence shown here is derived from an EMBL/GenBank/DDBJ whole genome shotgun (WGS) entry which is preliminary data.</text>
</comment>
<evidence type="ECO:0008006" key="5">
    <source>
        <dbReference type="Google" id="ProtNLM"/>
    </source>
</evidence>
<dbReference type="GO" id="GO:0009451">
    <property type="term" value="P:RNA modification"/>
    <property type="evidence" value="ECO:0007669"/>
    <property type="project" value="InterPro"/>
</dbReference>
<feature type="repeat" description="PPR" evidence="2">
    <location>
        <begin position="36"/>
        <end position="70"/>
    </location>
</feature>
<dbReference type="PANTHER" id="PTHR47926">
    <property type="entry name" value="PENTATRICOPEPTIDE REPEAT-CONTAINING PROTEIN"/>
    <property type="match status" value="1"/>
</dbReference>
<dbReference type="Proteomes" id="UP000631114">
    <property type="component" value="Unassembled WGS sequence"/>
</dbReference>
<dbReference type="Pfam" id="PF20431">
    <property type="entry name" value="E_motif"/>
    <property type="match status" value="1"/>
</dbReference>
<dbReference type="InterPro" id="IPR046848">
    <property type="entry name" value="E_motif"/>
</dbReference>
<dbReference type="Gene3D" id="1.25.40.10">
    <property type="entry name" value="Tetratricopeptide repeat domain"/>
    <property type="match status" value="3"/>
</dbReference>
<feature type="repeat" description="PPR" evidence="2">
    <location>
        <begin position="5"/>
        <end position="35"/>
    </location>
</feature>
<dbReference type="GO" id="GO:0003723">
    <property type="term" value="F:RNA binding"/>
    <property type="evidence" value="ECO:0007669"/>
    <property type="project" value="InterPro"/>
</dbReference>
<gene>
    <name evidence="3" type="ORF">IFM89_037757</name>
</gene>
<proteinExistence type="predicted"/>
<feature type="repeat" description="PPR" evidence="2">
    <location>
        <begin position="137"/>
        <end position="171"/>
    </location>
</feature>
<dbReference type="InterPro" id="IPR046960">
    <property type="entry name" value="PPR_At4g14850-like_plant"/>
</dbReference>
<evidence type="ECO:0000256" key="1">
    <source>
        <dbReference type="ARBA" id="ARBA00022737"/>
    </source>
</evidence>
<dbReference type="EMBL" id="JADFTS010000002">
    <property type="protein sequence ID" value="KAF9623176.1"/>
    <property type="molecule type" value="Genomic_DNA"/>
</dbReference>
<dbReference type="Pfam" id="PF13041">
    <property type="entry name" value="PPR_2"/>
    <property type="match status" value="2"/>
</dbReference>
<name>A0A835IS82_9MAGN</name>